<evidence type="ECO:0000313" key="1">
    <source>
        <dbReference type="EMBL" id="EDT14727.1"/>
    </source>
</evidence>
<dbReference type="AlphaFoldDB" id="B1BUD5"/>
<organism evidence="1 2">
    <name type="scientific">Clostridium perfringens E str. JGS1987</name>
    <dbReference type="NCBI Taxonomy" id="451755"/>
    <lineage>
        <taxon>Bacteria</taxon>
        <taxon>Bacillati</taxon>
        <taxon>Bacillota</taxon>
        <taxon>Clostridia</taxon>
        <taxon>Eubacteriales</taxon>
        <taxon>Clostridiaceae</taxon>
        <taxon>Clostridium</taxon>
    </lineage>
</organism>
<proteinExistence type="predicted"/>
<reference evidence="1 2" key="1">
    <citation type="submission" date="2007-07" db="EMBL/GenBank/DDBJ databases">
        <title>Annotation of Clostridium perfringens E str. JGS1987.</title>
        <authorList>
            <person name="Paulsen I."/>
            <person name="Sebastian Y."/>
        </authorList>
    </citation>
    <scope>NUCLEOTIDE SEQUENCE [LARGE SCALE GENOMIC DNA]</scope>
    <source>
        <strain evidence="2">E str. JGS1987</strain>
    </source>
</reference>
<dbReference type="EMBL" id="ABDW01000018">
    <property type="protein sequence ID" value="EDT14727.1"/>
    <property type="molecule type" value="Genomic_DNA"/>
</dbReference>
<comment type="caution">
    <text evidence="1">The sequence shown here is derived from an EMBL/GenBank/DDBJ whole genome shotgun (WGS) entry which is preliminary data.</text>
</comment>
<protein>
    <submittedName>
        <fullName evidence="1">Uncharacterized protein</fullName>
    </submittedName>
</protein>
<accession>B1BUD5</accession>
<name>B1BUD5_CLOPF</name>
<sequence length="104" mass="12300">MNNLDLKVYDGIFIDPKEFFSKVKDIELNLERFVYDNKSVLFKQRMDGFEFRSLLSGIVEEVEAEPEEEYITIAKVNDGIMIRHKVYDSFEGLDILNVWYMTTC</sequence>
<dbReference type="Proteomes" id="UP000005337">
    <property type="component" value="Unassembled WGS sequence"/>
</dbReference>
<evidence type="ECO:0000313" key="2">
    <source>
        <dbReference type="Proteomes" id="UP000005337"/>
    </source>
</evidence>
<dbReference type="RefSeq" id="WP_003464142.1">
    <property type="nucleotide sequence ID" value="NZ_ABDW01000018.1"/>
</dbReference>
<gene>
    <name evidence="1" type="ORF">AC3_1392</name>
</gene>